<evidence type="ECO:0000313" key="3">
    <source>
        <dbReference type="Proteomes" id="UP001148838"/>
    </source>
</evidence>
<feature type="compositionally biased region" description="Basic and acidic residues" evidence="1">
    <location>
        <begin position="65"/>
        <end position="77"/>
    </location>
</feature>
<name>A0ABQ8SVM2_PERAM</name>
<reference evidence="2 3" key="1">
    <citation type="journal article" date="2022" name="Allergy">
        <title>Genome assembly and annotation of Periplaneta americana reveal a comprehensive cockroach allergen profile.</title>
        <authorList>
            <person name="Wang L."/>
            <person name="Xiong Q."/>
            <person name="Saelim N."/>
            <person name="Wang L."/>
            <person name="Nong W."/>
            <person name="Wan A.T."/>
            <person name="Shi M."/>
            <person name="Liu X."/>
            <person name="Cao Q."/>
            <person name="Hui J.H.L."/>
            <person name="Sookrung N."/>
            <person name="Leung T.F."/>
            <person name="Tungtrongchitr A."/>
            <person name="Tsui S.K.W."/>
        </authorList>
    </citation>
    <scope>NUCLEOTIDE SEQUENCE [LARGE SCALE GENOMIC DNA]</scope>
    <source>
        <strain evidence="2">PWHHKU_190912</strain>
    </source>
</reference>
<organism evidence="2 3">
    <name type="scientific">Periplaneta americana</name>
    <name type="common">American cockroach</name>
    <name type="synonym">Blatta americana</name>
    <dbReference type="NCBI Taxonomy" id="6978"/>
    <lineage>
        <taxon>Eukaryota</taxon>
        <taxon>Metazoa</taxon>
        <taxon>Ecdysozoa</taxon>
        <taxon>Arthropoda</taxon>
        <taxon>Hexapoda</taxon>
        <taxon>Insecta</taxon>
        <taxon>Pterygota</taxon>
        <taxon>Neoptera</taxon>
        <taxon>Polyneoptera</taxon>
        <taxon>Dictyoptera</taxon>
        <taxon>Blattodea</taxon>
        <taxon>Blattoidea</taxon>
        <taxon>Blattidae</taxon>
        <taxon>Blattinae</taxon>
        <taxon>Periplaneta</taxon>
    </lineage>
</organism>
<accession>A0ABQ8SVM2</accession>
<feature type="region of interest" description="Disordered" evidence="1">
    <location>
        <begin position="1"/>
        <end position="83"/>
    </location>
</feature>
<dbReference type="Proteomes" id="UP001148838">
    <property type="component" value="Unassembled WGS sequence"/>
</dbReference>
<evidence type="ECO:0000256" key="1">
    <source>
        <dbReference type="SAM" id="MobiDB-lite"/>
    </source>
</evidence>
<evidence type="ECO:0000313" key="2">
    <source>
        <dbReference type="EMBL" id="KAJ4437776.1"/>
    </source>
</evidence>
<comment type="caution">
    <text evidence="2">The sequence shown here is derived from an EMBL/GenBank/DDBJ whole genome shotgun (WGS) entry which is preliminary data.</text>
</comment>
<proteinExistence type="predicted"/>
<gene>
    <name evidence="2" type="ORF">ANN_13714</name>
</gene>
<protein>
    <submittedName>
        <fullName evidence="2">Uncharacterized protein</fullName>
    </submittedName>
</protein>
<keyword evidence="3" id="KW-1185">Reference proteome</keyword>
<sequence>MNPGSSTKSYPALPHIGLRETPEKNLNQSENEQPESKSECESMISEDEFILRHSTGSSSEDGASEQDKLQEDIHENQQRTTRTENCSLAEDWLVSSSDWILHVEESLTREALVVRPKTVVGKMQTMLL</sequence>
<dbReference type="EMBL" id="JAJSOF020000019">
    <property type="protein sequence ID" value="KAJ4437776.1"/>
    <property type="molecule type" value="Genomic_DNA"/>
</dbReference>